<sequence>MGDAASPASHEGVSPRKGGPAAVLITANRVKNLVKEDTEIKPLSGDACFALGKATELFLESVAAKAAVHMQLAGRDAALEYSDVAAVVAETEALDFLQDIIPQTVKAAALLPAMS</sequence>
<dbReference type="PANTHER" id="PTHR10252:SF54">
    <property type="entry name" value="CHROMATIN ACCESSIBILITY COMPLEX PROTEIN 1"/>
    <property type="match status" value="1"/>
</dbReference>
<evidence type="ECO:0000313" key="6">
    <source>
        <dbReference type="Proteomes" id="UP001055712"/>
    </source>
</evidence>
<dbReference type="Proteomes" id="UP001055712">
    <property type="component" value="Unassembled WGS sequence"/>
</dbReference>
<dbReference type="GO" id="GO:0000976">
    <property type="term" value="F:transcription cis-regulatory region binding"/>
    <property type="evidence" value="ECO:0007669"/>
    <property type="project" value="TreeGrafter"/>
</dbReference>
<reference evidence="5" key="1">
    <citation type="journal article" date="2019" name="Plant J.">
        <title>Chlorella vulgaris genome assembly and annotation reveals the molecular basis for metabolic acclimation to high light conditions.</title>
        <authorList>
            <person name="Cecchin M."/>
            <person name="Marcolungo L."/>
            <person name="Rossato M."/>
            <person name="Girolomoni L."/>
            <person name="Cosentino E."/>
            <person name="Cuine S."/>
            <person name="Li-Beisson Y."/>
            <person name="Delledonne M."/>
            <person name="Ballottari M."/>
        </authorList>
    </citation>
    <scope>NUCLEOTIDE SEQUENCE</scope>
    <source>
        <strain evidence="5">211/11P</strain>
    </source>
</reference>
<dbReference type="Gene3D" id="1.10.20.10">
    <property type="entry name" value="Histone, subunit A"/>
    <property type="match status" value="1"/>
</dbReference>
<dbReference type="SUPFAM" id="SSF47113">
    <property type="entry name" value="Histone-fold"/>
    <property type="match status" value="1"/>
</dbReference>
<evidence type="ECO:0000256" key="3">
    <source>
        <dbReference type="SAM" id="MobiDB-lite"/>
    </source>
</evidence>
<dbReference type="InterPro" id="IPR003958">
    <property type="entry name" value="CBFA_NFYB_domain"/>
</dbReference>
<keyword evidence="6" id="KW-1185">Reference proteome</keyword>
<dbReference type="GO" id="GO:0006355">
    <property type="term" value="P:regulation of DNA-templated transcription"/>
    <property type="evidence" value="ECO:0007669"/>
    <property type="project" value="TreeGrafter"/>
</dbReference>
<accession>A0A9D4Z1I6</accession>
<dbReference type="InterPro" id="IPR009072">
    <property type="entry name" value="Histone-fold"/>
</dbReference>
<gene>
    <name evidence="5" type="ORF">D9Q98_000321</name>
</gene>
<evidence type="ECO:0000313" key="5">
    <source>
        <dbReference type="EMBL" id="KAI3437875.1"/>
    </source>
</evidence>
<dbReference type="PANTHER" id="PTHR10252">
    <property type="entry name" value="HISTONE-LIKE TRANSCRIPTION FACTOR CCAAT-RELATED"/>
    <property type="match status" value="1"/>
</dbReference>
<reference evidence="5" key="2">
    <citation type="submission" date="2020-11" db="EMBL/GenBank/DDBJ databases">
        <authorList>
            <person name="Cecchin M."/>
            <person name="Marcolungo L."/>
            <person name="Rossato M."/>
            <person name="Girolomoni L."/>
            <person name="Cosentino E."/>
            <person name="Cuine S."/>
            <person name="Li-Beisson Y."/>
            <person name="Delledonne M."/>
            <person name="Ballottari M."/>
        </authorList>
    </citation>
    <scope>NUCLEOTIDE SEQUENCE</scope>
    <source>
        <strain evidence="5">211/11P</strain>
        <tissue evidence="5">Whole cell</tissue>
    </source>
</reference>
<comment type="caution">
    <text evidence="5">The sequence shown here is derived from an EMBL/GenBank/DDBJ whole genome shotgun (WGS) entry which is preliminary data.</text>
</comment>
<dbReference type="GO" id="GO:0046982">
    <property type="term" value="F:protein heterodimerization activity"/>
    <property type="evidence" value="ECO:0007669"/>
    <property type="project" value="InterPro"/>
</dbReference>
<dbReference type="AlphaFoldDB" id="A0A9D4Z1I6"/>
<comment type="subcellular location">
    <subcellularLocation>
        <location evidence="1">Nucleus</location>
    </subcellularLocation>
</comment>
<dbReference type="Pfam" id="PF00808">
    <property type="entry name" value="CBFD_NFYB_HMF"/>
    <property type="match status" value="1"/>
</dbReference>
<dbReference type="EMBL" id="SIDB01000001">
    <property type="protein sequence ID" value="KAI3437875.1"/>
    <property type="molecule type" value="Genomic_DNA"/>
</dbReference>
<protein>
    <recommendedName>
        <fullName evidence="4">Transcription factor CBF/NF-Y/archaeal histone domain-containing protein</fullName>
    </recommendedName>
</protein>
<dbReference type="OrthoDB" id="1272441at2759"/>
<evidence type="ECO:0000256" key="1">
    <source>
        <dbReference type="ARBA" id="ARBA00004123"/>
    </source>
</evidence>
<evidence type="ECO:0000256" key="2">
    <source>
        <dbReference type="ARBA" id="ARBA00023242"/>
    </source>
</evidence>
<organism evidence="5 6">
    <name type="scientific">Chlorella vulgaris</name>
    <name type="common">Green alga</name>
    <dbReference type="NCBI Taxonomy" id="3077"/>
    <lineage>
        <taxon>Eukaryota</taxon>
        <taxon>Viridiplantae</taxon>
        <taxon>Chlorophyta</taxon>
        <taxon>core chlorophytes</taxon>
        <taxon>Trebouxiophyceae</taxon>
        <taxon>Chlorellales</taxon>
        <taxon>Chlorellaceae</taxon>
        <taxon>Chlorella clade</taxon>
        <taxon>Chlorella</taxon>
    </lineage>
</organism>
<proteinExistence type="predicted"/>
<name>A0A9D4Z1I6_CHLVU</name>
<dbReference type="GO" id="GO:0005634">
    <property type="term" value="C:nucleus"/>
    <property type="evidence" value="ECO:0007669"/>
    <property type="project" value="UniProtKB-SubCell"/>
</dbReference>
<feature type="region of interest" description="Disordered" evidence="3">
    <location>
        <begin position="1"/>
        <end position="20"/>
    </location>
</feature>
<keyword evidence="2" id="KW-0539">Nucleus</keyword>
<evidence type="ECO:0000259" key="4">
    <source>
        <dbReference type="Pfam" id="PF00808"/>
    </source>
</evidence>
<feature type="domain" description="Transcription factor CBF/NF-Y/archaeal histone" evidence="4">
    <location>
        <begin position="27"/>
        <end position="75"/>
    </location>
</feature>
<dbReference type="InterPro" id="IPR050568">
    <property type="entry name" value="Transcr_DNA_Rep_Reg"/>
</dbReference>